<feature type="region of interest" description="Disordered" evidence="1">
    <location>
        <begin position="1"/>
        <end position="22"/>
    </location>
</feature>
<name>A0A8X6H8E3_TRICU</name>
<proteinExistence type="predicted"/>
<comment type="caution">
    <text evidence="2">The sequence shown here is derived from an EMBL/GenBank/DDBJ whole genome shotgun (WGS) entry which is preliminary data.</text>
</comment>
<gene>
    <name evidence="2" type="ORF">TNCT_307221</name>
</gene>
<organism evidence="2 3">
    <name type="scientific">Trichonephila clavata</name>
    <name type="common">Joro spider</name>
    <name type="synonym">Nephila clavata</name>
    <dbReference type="NCBI Taxonomy" id="2740835"/>
    <lineage>
        <taxon>Eukaryota</taxon>
        <taxon>Metazoa</taxon>
        <taxon>Ecdysozoa</taxon>
        <taxon>Arthropoda</taxon>
        <taxon>Chelicerata</taxon>
        <taxon>Arachnida</taxon>
        <taxon>Araneae</taxon>
        <taxon>Araneomorphae</taxon>
        <taxon>Entelegynae</taxon>
        <taxon>Araneoidea</taxon>
        <taxon>Nephilidae</taxon>
        <taxon>Trichonephila</taxon>
    </lineage>
</organism>
<evidence type="ECO:0000313" key="3">
    <source>
        <dbReference type="Proteomes" id="UP000887116"/>
    </source>
</evidence>
<keyword evidence="3" id="KW-1185">Reference proteome</keyword>
<accession>A0A8X6H8E3</accession>
<dbReference type="AlphaFoldDB" id="A0A8X6H8E3"/>
<protein>
    <submittedName>
        <fullName evidence="2">Uncharacterized protein</fullName>
    </submittedName>
</protein>
<evidence type="ECO:0000313" key="2">
    <source>
        <dbReference type="EMBL" id="GFR18733.1"/>
    </source>
</evidence>
<sequence length="102" mass="11257">MADRLAKQRTALPQPKQPGTLPSAKFQIKSAVEIWNCQLLQRLSLGKNWESLVSRGSLDHNLPLAVSIAAFRMTGHDYLIAHTFTASISYHHQSASFAATVL</sequence>
<dbReference type="EMBL" id="BMAO01027659">
    <property type="protein sequence ID" value="GFR18733.1"/>
    <property type="molecule type" value="Genomic_DNA"/>
</dbReference>
<reference evidence="2" key="1">
    <citation type="submission" date="2020-07" db="EMBL/GenBank/DDBJ databases">
        <title>Multicomponent nature underlies the extraordinary mechanical properties of spider dragline silk.</title>
        <authorList>
            <person name="Kono N."/>
            <person name="Nakamura H."/>
            <person name="Mori M."/>
            <person name="Yoshida Y."/>
            <person name="Ohtoshi R."/>
            <person name="Malay A.D."/>
            <person name="Moran D.A.P."/>
            <person name="Tomita M."/>
            <person name="Numata K."/>
            <person name="Arakawa K."/>
        </authorList>
    </citation>
    <scope>NUCLEOTIDE SEQUENCE</scope>
</reference>
<dbReference type="OrthoDB" id="6515318at2759"/>
<dbReference type="Proteomes" id="UP000887116">
    <property type="component" value="Unassembled WGS sequence"/>
</dbReference>
<evidence type="ECO:0000256" key="1">
    <source>
        <dbReference type="SAM" id="MobiDB-lite"/>
    </source>
</evidence>